<sequence>MLGVVFRQRVVEDVGREGRLLTGLAQLRQVLLDQSGDARHAPKGPLHHRVRSEPALQPFAQPVRFEQRGGIGQLVEPPDERGIIGADEAQRMQAERLHPPGEQKAQGLLRVPPRESVEAGMVPSVMLEGLDKDAAALRHLRHLALQVQPVARMAWQLGPVGALQRVEDAVGKLGRGRHLGPRICGDARLSVGAAGDLDRHLAQRLVAYDLTADEKCVARRQRGREAFLDLAQGASATSAHTDLQHVGILNRADVHADAQGGARVAQLPQPVGAFEQALPLVIGAQRIAARRHEIEAVVELRPADARIGADGLHLGEERVFVEGPGTGGDHDVLAQHVERAGALGVAVELARLHSLKRCHAFHHLEPVGGHQKRLRGRVVAVVGPPDPLHEAFHVLGRADLDHEVHVAPVDPEIEAAGADDGLELACNHRRLDIGADLSAQAAMMDADRQVVLVGEPELVKEDLCLRAGVVEDKRGLVPFHLRQNLAHGIAAPRSRPWRRGLGVQHRDVGIGAGIGLDDLARLRRAGELRRQRGGVVHRGR</sequence>
<dbReference type="AntiFam" id="ANF00172">
    <property type="entry name" value="Shadow ORF (opposite lhr)"/>
</dbReference>
<protein>
    <submittedName>
        <fullName evidence="1">Uncharacterized protein</fullName>
    </submittedName>
</protein>
<dbReference type="EMBL" id="BATB01000005">
    <property type="protein sequence ID" value="GAD54583.1"/>
    <property type="molecule type" value="Genomic_DNA"/>
</dbReference>
<evidence type="ECO:0000313" key="1">
    <source>
        <dbReference type="EMBL" id="GAD54583.1"/>
    </source>
</evidence>
<dbReference type="Proteomes" id="UP000016566">
    <property type="component" value="Unassembled WGS sequence"/>
</dbReference>
<evidence type="ECO:0000313" key="2">
    <source>
        <dbReference type="Proteomes" id="UP000016566"/>
    </source>
</evidence>
<comment type="caution">
    <text evidence="1">The sequence shown here is derived from an EMBL/GenBank/DDBJ whole genome shotgun (WGS) entry which is preliminary data.</text>
</comment>
<gene>
    <name evidence="1" type="ORF">MBELCI_0635</name>
</gene>
<accession>U3AIF4</accession>
<name>U3AIF4_9RHOB</name>
<organism evidence="1 2">
    <name type="scientific">Limimaricola cinnabarinus LL-001</name>
    <dbReference type="NCBI Taxonomy" id="1337093"/>
    <lineage>
        <taxon>Bacteria</taxon>
        <taxon>Pseudomonadati</taxon>
        <taxon>Pseudomonadota</taxon>
        <taxon>Alphaproteobacteria</taxon>
        <taxon>Rhodobacterales</taxon>
        <taxon>Paracoccaceae</taxon>
        <taxon>Limimaricola</taxon>
    </lineage>
</organism>
<keyword evidence="2" id="KW-1185">Reference proteome</keyword>
<reference evidence="1" key="1">
    <citation type="journal article" date="2013" name="Genome Announc.">
        <title>Draft Genome Sequence of Loktanella cinnabarina LL-001T, Isolated from Deep-Sea Floor Sediment.</title>
        <authorList>
            <person name="Nishi S."/>
            <person name="Tsubouchi T."/>
            <person name="Takaki Y."/>
            <person name="Koyanagi R."/>
            <person name="Satoh N."/>
            <person name="Maruyama T."/>
            <person name="Hatada Y."/>
        </authorList>
    </citation>
    <scope>NUCLEOTIDE SEQUENCE [LARGE SCALE GENOMIC DNA]</scope>
    <source>
        <strain evidence="1">LL-001</strain>
    </source>
</reference>
<proteinExistence type="predicted"/>
<dbReference type="AlphaFoldDB" id="U3AIF4"/>